<dbReference type="InterPro" id="IPR036397">
    <property type="entry name" value="RNaseH_sf"/>
</dbReference>
<reference evidence="2" key="2">
    <citation type="submission" date="2023-06" db="EMBL/GenBank/DDBJ databases">
        <authorList>
            <person name="Swenson N.G."/>
            <person name="Wegrzyn J.L."/>
            <person name="Mcevoy S.L."/>
        </authorList>
    </citation>
    <scope>NUCLEOTIDE SEQUENCE</scope>
    <source>
        <strain evidence="2">NS2018</strain>
        <tissue evidence="2">Leaf</tissue>
    </source>
</reference>
<feature type="domain" description="RNase H type-1" evidence="1">
    <location>
        <begin position="79"/>
        <end position="201"/>
    </location>
</feature>
<dbReference type="AlphaFoldDB" id="A0AA39RGB0"/>
<dbReference type="InterPro" id="IPR044730">
    <property type="entry name" value="RNase_H-like_dom_plant"/>
</dbReference>
<name>A0AA39RGB0_ACESA</name>
<dbReference type="PANTHER" id="PTHR47074">
    <property type="entry name" value="BNAC02G40300D PROTEIN"/>
    <property type="match status" value="1"/>
</dbReference>
<comment type="caution">
    <text evidence="2">The sequence shown here is derived from an EMBL/GenBank/DDBJ whole genome shotgun (WGS) entry which is preliminary data.</text>
</comment>
<dbReference type="SUPFAM" id="SSF53098">
    <property type="entry name" value="Ribonuclease H-like"/>
    <property type="match status" value="1"/>
</dbReference>
<dbReference type="GO" id="GO:0004523">
    <property type="term" value="F:RNA-DNA hybrid ribonuclease activity"/>
    <property type="evidence" value="ECO:0007669"/>
    <property type="project" value="InterPro"/>
</dbReference>
<gene>
    <name evidence="2" type="ORF">LWI29_000105</name>
</gene>
<dbReference type="InterPro" id="IPR052929">
    <property type="entry name" value="RNase_H-like_EbsB-rel"/>
</dbReference>
<proteinExistence type="predicted"/>
<evidence type="ECO:0000313" key="2">
    <source>
        <dbReference type="EMBL" id="KAK0572895.1"/>
    </source>
</evidence>
<sequence>MEIVTTEHALFWCCKAMEVWSSSVYWSLIADWRGLNCVDLLRWLISKVKMEEMEAKSASKCCSTQVEWCPPPRGYLKLNTDAAVKHNFNFISIGATITDENGKVIVALSKPFPGFFDAELGELLAVREGLLMAKILKLPIQLMELDACNVASAINGSVSSAGLAGCIIEDIKALCKDVGVLKCQAIPRSGNGVAHTLAARAFSYREENLWQHLLPSCFSSLCCS</sequence>
<dbReference type="PANTHER" id="PTHR47074:SF75">
    <property type="entry name" value="RNASE H TYPE-1 DOMAIN-CONTAINING PROTEIN"/>
    <property type="match status" value="1"/>
</dbReference>
<dbReference type="GO" id="GO:0003676">
    <property type="term" value="F:nucleic acid binding"/>
    <property type="evidence" value="ECO:0007669"/>
    <property type="project" value="InterPro"/>
</dbReference>
<accession>A0AA39RGB0</accession>
<keyword evidence="3" id="KW-1185">Reference proteome</keyword>
<evidence type="ECO:0000313" key="3">
    <source>
        <dbReference type="Proteomes" id="UP001168877"/>
    </source>
</evidence>
<evidence type="ECO:0000259" key="1">
    <source>
        <dbReference type="Pfam" id="PF13456"/>
    </source>
</evidence>
<reference evidence="2" key="1">
    <citation type="journal article" date="2022" name="Plant J.">
        <title>Strategies of tolerance reflected in two North American maple genomes.</title>
        <authorList>
            <person name="McEvoy S.L."/>
            <person name="Sezen U.U."/>
            <person name="Trouern-Trend A."/>
            <person name="McMahon S.M."/>
            <person name="Schaberg P.G."/>
            <person name="Yang J."/>
            <person name="Wegrzyn J.L."/>
            <person name="Swenson N.G."/>
        </authorList>
    </citation>
    <scope>NUCLEOTIDE SEQUENCE</scope>
    <source>
        <strain evidence="2">NS2018</strain>
    </source>
</reference>
<dbReference type="Proteomes" id="UP001168877">
    <property type="component" value="Unassembled WGS sequence"/>
</dbReference>
<dbReference type="InterPro" id="IPR012337">
    <property type="entry name" value="RNaseH-like_sf"/>
</dbReference>
<dbReference type="Pfam" id="PF13456">
    <property type="entry name" value="RVT_3"/>
    <property type="match status" value="1"/>
</dbReference>
<dbReference type="EMBL" id="JAUESC010000387">
    <property type="protein sequence ID" value="KAK0572895.1"/>
    <property type="molecule type" value="Genomic_DNA"/>
</dbReference>
<dbReference type="InterPro" id="IPR002156">
    <property type="entry name" value="RNaseH_domain"/>
</dbReference>
<organism evidence="2 3">
    <name type="scientific">Acer saccharum</name>
    <name type="common">Sugar maple</name>
    <dbReference type="NCBI Taxonomy" id="4024"/>
    <lineage>
        <taxon>Eukaryota</taxon>
        <taxon>Viridiplantae</taxon>
        <taxon>Streptophyta</taxon>
        <taxon>Embryophyta</taxon>
        <taxon>Tracheophyta</taxon>
        <taxon>Spermatophyta</taxon>
        <taxon>Magnoliopsida</taxon>
        <taxon>eudicotyledons</taxon>
        <taxon>Gunneridae</taxon>
        <taxon>Pentapetalae</taxon>
        <taxon>rosids</taxon>
        <taxon>malvids</taxon>
        <taxon>Sapindales</taxon>
        <taxon>Sapindaceae</taxon>
        <taxon>Hippocastanoideae</taxon>
        <taxon>Acereae</taxon>
        <taxon>Acer</taxon>
    </lineage>
</organism>
<dbReference type="CDD" id="cd06222">
    <property type="entry name" value="RNase_H_like"/>
    <property type="match status" value="1"/>
</dbReference>
<dbReference type="Gene3D" id="3.30.420.10">
    <property type="entry name" value="Ribonuclease H-like superfamily/Ribonuclease H"/>
    <property type="match status" value="1"/>
</dbReference>
<protein>
    <recommendedName>
        <fullName evidence="1">RNase H type-1 domain-containing protein</fullName>
    </recommendedName>
</protein>